<dbReference type="AlphaFoldDB" id="A0A1W9ZCW1"/>
<protein>
    <recommendedName>
        <fullName evidence="2">Nitroreductase domain-containing protein</fullName>
    </recommendedName>
</protein>
<feature type="region of interest" description="Disordered" evidence="1">
    <location>
        <begin position="199"/>
        <end position="223"/>
    </location>
</feature>
<feature type="compositionally biased region" description="Basic and acidic residues" evidence="1">
    <location>
        <begin position="214"/>
        <end position="223"/>
    </location>
</feature>
<accession>A0A1W9ZCW1</accession>
<dbReference type="InterPro" id="IPR050627">
    <property type="entry name" value="Nitroreductase/BluB"/>
</dbReference>
<dbReference type="SUPFAM" id="SSF55469">
    <property type="entry name" value="FMN-dependent nitroreductase-like"/>
    <property type="match status" value="1"/>
</dbReference>
<dbReference type="Proteomes" id="UP000192707">
    <property type="component" value="Unassembled WGS sequence"/>
</dbReference>
<organism evidence="3 4">
    <name type="scientific">Mycobacterium arosiense ATCC BAA-1401 = DSM 45069</name>
    <dbReference type="NCBI Taxonomy" id="1265311"/>
    <lineage>
        <taxon>Bacteria</taxon>
        <taxon>Bacillati</taxon>
        <taxon>Actinomycetota</taxon>
        <taxon>Actinomycetes</taxon>
        <taxon>Mycobacteriales</taxon>
        <taxon>Mycobacteriaceae</taxon>
        <taxon>Mycobacterium</taxon>
        <taxon>Mycobacterium avium complex (MAC)</taxon>
    </lineage>
</organism>
<reference evidence="3 4" key="1">
    <citation type="submission" date="2016-12" db="EMBL/GenBank/DDBJ databases">
        <title>The new phylogeny of genus Mycobacterium.</title>
        <authorList>
            <person name="Tortoli E."/>
            <person name="Trovato A."/>
            <person name="Cirillo D.M."/>
        </authorList>
    </citation>
    <scope>NUCLEOTIDE SEQUENCE [LARGE SCALE GENOMIC DNA]</scope>
    <source>
        <strain evidence="3 4">DSM 45069</strain>
    </source>
</reference>
<dbReference type="GO" id="GO:0016491">
    <property type="term" value="F:oxidoreductase activity"/>
    <property type="evidence" value="ECO:0007669"/>
    <property type="project" value="InterPro"/>
</dbReference>
<evidence type="ECO:0000313" key="3">
    <source>
        <dbReference type="EMBL" id="ORA11948.1"/>
    </source>
</evidence>
<dbReference type="PANTHER" id="PTHR23026">
    <property type="entry name" value="NADPH NITROREDUCTASE"/>
    <property type="match status" value="1"/>
</dbReference>
<dbReference type="OrthoDB" id="9798230at2"/>
<name>A0A1W9ZCW1_MYCAI</name>
<evidence type="ECO:0000256" key="1">
    <source>
        <dbReference type="SAM" id="MobiDB-lite"/>
    </source>
</evidence>
<dbReference type="EMBL" id="MVHG01000048">
    <property type="protein sequence ID" value="ORA11948.1"/>
    <property type="molecule type" value="Genomic_DNA"/>
</dbReference>
<keyword evidence="4" id="KW-1185">Reference proteome</keyword>
<dbReference type="Gene3D" id="3.40.109.10">
    <property type="entry name" value="NADH Oxidase"/>
    <property type="match status" value="1"/>
</dbReference>
<dbReference type="CDD" id="cd02062">
    <property type="entry name" value="Nitro_FMN_reductase"/>
    <property type="match status" value="1"/>
</dbReference>
<proteinExistence type="predicted"/>
<comment type="caution">
    <text evidence="3">The sequence shown here is derived from an EMBL/GenBank/DDBJ whole genome shotgun (WGS) entry which is preliminary data.</text>
</comment>
<evidence type="ECO:0000259" key="2">
    <source>
        <dbReference type="Pfam" id="PF00881"/>
    </source>
</evidence>
<evidence type="ECO:0000313" key="4">
    <source>
        <dbReference type="Proteomes" id="UP000192707"/>
    </source>
</evidence>
<gene>
    <name evidence="3" type="ORF">BST14_17695</name>
</gene>
<dbReference type="RefSeq" id="WP_083065681.1">
    <property type="nucleotide sequence ID" value="NZ_MVHG01000048.1"/>
</dbReference>
<dbReference type="InterPro" id="IPR029479">
    <property type="entry name" value="Nitroreductase"/>
</dbReference>
<feature type="domain" description="Nitroreductase" evidence="2">
    <location>
        <begin position="17"/>
        <end position="182"/>
    </location>
</feature>
<dbReference type="PANTHER" id="PTHR23026:SF123">
    <property type="entry name" value="NAD(P)H NITROREDUCTASE RV3131-RELATED"/>
    <property type="match status" value="1"/>
</dbReference>
<dbReference type="Pfam" id="PF00881">
    <property type="entry name" value="Nitroreductase"/>
    <property type="match status" value="1"/>
</dbReference>
<dbReference type="InterPro" id="IPR000415">
    <property type="entry name" value="Nitroreductase-like"/>
</dbReference>
<sequence length="223" mass="24394">MSTGAQSGMSLEEAIYTTRAMRRLRADRVDPELLSEIIEAATMGPSGHSKQNWRFYAVTDRDTIAAVGGLWSQIYERVRHLSGELPEMLLKSCEYMIAHFRNVPAVVFAGATDFPGRGANHVSLTTWYASILPSVQNLMLAARARGLGATLTTLLLAAHDDVRNVVGIGEDVTLVACIPLGYPKGRFARPARNPVDAVARLNGRPLPPPVTTYDDVRSHRDQP</sequence>